<dbReference type="SUPFAM" id="SSF47384">
    <property type="entry name" value="Homodimeric domain of signal transducing histidine kinase"/>
    <property type="match status" value="1"/>
</dbReference>
<reference evidence="5" key="1">
    <citation type="submission" date="2020-02" db="EMBL/GenBank/DDBJ databases">
        <authorList>
            <person name="Meier V. D."/>
        </authorList>
    </citation>
    <scope>NUCLEOTIDE SEQUENCE</scope>
    <source>
        <strain evidence="5">AVDCRST_MAG31</strain>
    </source>
</reference>
<sequence length="478" mass="50365">MRFDDRLSTVLGLSADGPRDRAVQWRQLVELVARGAGTSDPALLTRALERIAILSSEVPDAVRVAAARAVAGPFVPRALLASFLDRSETAAPLLAAVQLDDAGWAELRAKASPSVQALMDSQRPAALEGRAPELPPPGRLPANDVAERARAAPAPADPPGLFRWECGPTGEIDWIEGAARAALIGRSLAEDFGQRFAARLPFNDEPLVVAGEGEMAGEWRWSGTPAFFPDTGRFAGYHGSARRGEGALAAVETPFAGGTALQGDRLRELIHELRTPLNAIIGFGEIIEGQILGPAHRAYRDRAAEIVRQARRLLAAVDDLDLAAKLQSGRLRNGEGSPLPELLAEVADRLEPELARKGVRLTLVQPGAAYRTSLQRDLATRLLQRFVEAVLGATGAGEELGLRTGSQGHLVAATLNRPAALGGRAEQELLDPSFSAPGESGLGTGFALRLVRGLAVVAGGRLEITAGGLSLHLPTASG</sequence>
<name>A0A6J4TQM5_9SPHN</name>
<dbReference type="EC" id="2.7.13.3" evidence="2"/>
<evidence type="ECO:0000256" key="2">
    <source>
        <dbReference type="ARBA" id="ARBA00012438"/>
    </source>
</evidence>
<dbReference type="PROSITE" id="PS50109">
    <property type="entry name" value="HIS_KIN"/>
    <property type="match status" value="1"/>
</dbReference>
<accession>A0A6J4TQM5</accession>
<feature type="domain" description="Histidine kinase" evidence="4">
    <location>
        <begin position="268"/>
        <end position="464"/>
    </location>
</feature>
<gene>
    <name evidence="5" type="ORF">AVDCRST_MAG31-2219</name>
</gene>
<comment type="catalytic activity">
    <reaction evidence="1">
        <text>ATP + protein L-histidine = ADP + protein N-phospho-L-histidine.</text>
        <dbReference type="EC" id="2.7.13.3"/>
    </reaction>
</comment>
<dbReference type="Pfam" id="PF00512">
    <property type="entry name" value="HisKA"/>
    <property type="match status" value="1"/>
</dbReference>
<dbReference type="InterPro" id="IPR005467">
    <property type="entry name" value="His_kinase_dom"/>
</dbReference>
<evidence type="ECO:0000313" key="5">
    <source>
        <dbReference type="EMBL" id="CAA9528842.1"/>
    </source>
</evidence>
<protein>
    <recommendedName>
        <fullName evidence="2">histidine kinase</fullName>
        <ecNumber evidence="2">2.7.13.3</ecNumber>
    </recommendedName>
</protein>
<proteinExistence type="predicted"/>
<evidence type="ECO:0000259" key="4">
    <source>
        <dbReference type="PROSITE" id="PS50109"/>
    </source>
</evidence>
<dbReference type="CDD" id="cd00082">
    <property type="entry name" value="HisKA"/>
    <property type="match status" value="1"/>
</dbReference>
<dbReference type="AlphaFoldDB" id="A0A6J4TQM5"/>
<dbReference type="Gene3D" id="1.10.287.130">
    <property type="match status" value="1"/>
</dbReference>
<feature type="region of interest" description="Disordered" evidence="3">
    <location>
        <begin position="121"/>
        <end position="142"/>
    </location>
</feature>
<organism evidence="5">
    <name type="scientific">uncultured Sphingomonas sp</name>
    <dbReference type="NCBI Taxonomy" id="158754"/>
    <lineage>
        <taxon>Bacteria</taxon>
        <taxon>Pseudomonadati</taxon>
        <taxon>Pseudomonadota</taxon>
        <taxon>Alphaproteobacteria</taxon>
        <taxon>Sphingomonadales</taxon>
        <taxon>Sphingomonadaceae</taxon>
        <taxon>Sphingomonas</taxon>
        <taxon>environmental samples</taxon>
    </lineage>
</organism>
<evidence type="ECO:0000256" key="3">
    <source>
        <dbReference type="SAM" id="MobiDB-lite"/>
    </source>
</evidence>
<dbReference type="InterPro" id="IPR036097">
    <property type="entry name" value="HisK_dim/P_sf"/>
</dbReference>
<dbReference type="GO" id="GO:0000155">
    <property type="term" value="F:phosphorelay sensor kinase activity"/>
    <property type="evidence" value="ECO:0007669"/>
    <property type="project" value="InterPro"/>
</dbReference>
<evidence type="ECO:0000256" key="1">
    <source>
        <dbReference type="ARBA" id="ARBA00000085"/>
    </source>
</evidence>
<dbReference type="InterPro" id="IPR003661">
    <property type="entry name" value="HisK_dim/P_dom"/>
</dbReference>
<dbReference type="SMART" id="SM00388">
    <property type="entry name" value="HisKA"/>
    <property type="match status" value="1"/>
</dbReference>
<dbReference type="RefSeq" id="WP_294170604.1">
    <property type="nucleotide sequence ID" value="NZ_CADCWA010000168.1"/>
</dbReference>
<dbReference type="EMBL" id="CADCWA010000168">
    <property type="protein sequence ID" value="CAA9528842.1"/>
    <property type="molecule type" value="Genomic_DNA"/>
</dbReference>